<dbReference type="Proteomes" id="UP000824120">
    <property type="component" value="Chromosome 4"/>
</dbReference>
<proteinExistence type="predicted"/>
<gene>
    <name evidence="1" type="ORF">H5410_021518</name>
</gene>
<protein>
    <submittedName>
        <fullName evidence="1">Uncharacterized protein</fullName>
    </submittedName>
</protein>
<name>A0A9J5ZCU1_SOLCO</name>
<accession>A0A9J5ZCU1</accession>
<dbReference type="EMBL" id="JACXVP010000004">
    <property type="protein sequence ID" value="KAG5610237.1"/>
    <property type="molecule type" value="Genomic_DNA"/>
</dbReference>
<keyword evidence="2" id="KW-1185">Reference proteome</keyword>
<comment type="caution">
    <text evidence="1">The sequence shown here is derived from an EMBL/GenBank/DDBJ whole genome shotgun (WGS) entry which is preliminary data.</text>
</comment>
<reference evidence="1 2" key="1">
    <citation type="submission" date="2020-09" db="EMBL/GenBank/DDBJ databases">
        <title>De no assembly of potato wild relative species, Solanum commersonii.</title>
        <authorList>
            <person name="Cho K."/>
        </authorList>
    </citation>
    <scope>NUCLEOTIDE SEQUENCE [LARGE SCALE GENOMIC DNA]</scope>
    <source>
        <strain evidence="1">LZ3.2</strain>
        <tissue evidence="1">Leaf</tissue>
    </source>
</reference>
<evidence type="ECO:0000313" key="1">
    <source>
        <dbReference type="EMBL" id="KAG5610237.1"/>
    </source>
</evidence>
<dbReference type="AlphaFoldDB" id="A0A9J5ZCU1"/>
<sequence>MSQTVLQKTQHECTDQDSTTHALINYALKDSSCDSPLLRMLKFTILASNATASSTKVVKCPYNKDDSILTHNFSTIHSSGSTYDSHTHKDEHMHDFTYRFALIFQSTFFSAHSRPKRESILGVSLLSGASVPGVREKLAPLEPAMDVSTSDV</sequence>
<organism evidence="1 2">
    <name type="scientific">Solanum commersonii</name>
    <name type="common">Commerson's wild potato</name>
    <name type="synonym">Commerson's nightshade</name>
    <dbReference type="NCBI Taxonomy" id="4109"/>
    <lineage>
        <taxon>Eukaryota</taxon>
        <taxon>Viridiplantae</taxon>
        <taxon>Streptophyta</taxon>
        <taxon>Embryophyta</taxon>
        <taxon>Tracheophyta</taxon>
        <taxon>Spermatophyta</taxon>
        <taxon>Magnoliopsida</taxon>
        <taxon>eudicotyledons</taxon>
        <taxon>Gunneridae</taxon>
        <taxon>Pentapetalae</taxon>
        <taxon>asterids</taxon>
        <taxon>lamiids</taxon>
        <taxon>Solanales</taxon>
        <taxon>Solanaceae</taxon>
        <taxon>Solanoideae</taxon>
        <taxon>Solaneae</taxon>
        <taxon>Solanum</taxon>
    </lineage>
</organism>
<evidence type="ECO:0000313" key="2">
    <source>
        <dbReference type="Proteomes" id="UP000824120"/>
    </source>
</evidence>